<evidence type="ECO:0000256" key="1">
    <source>
        <dbReference type="PROSITE-ProRule" id="PRU00325"/>
    </source>
</evidence>
<dbReference type="AlphaFoldDB" id="A0A9X2WH30"/>
<dbReference type="InterPro" id="IPR007527">
    <property type="entry name" value="Znf_SWIM"/>
</dbReference>
<evidence type="ECO:0000313" key="3">
    <source>
        <dbReference type="EMBL" id="MCT7360143.1"/>
    </source>
</evidence>
<proteinExistence type="predicted"/>
<organism evidence="3 4">
    <name type="scientific">Thalassolituus pacificus</name>
    <dbReference type="NCBI Taxonomy" id="2975440"/>
    <lineage>
        <taxon>Bacteria</taxon>
        <taxon>Pseudomonadati</taxon>
        <taxon>Pseudomonadota</taxon>
        <taxon>Gammaproteobacteria</taxon>
        <taxon>Oceanospirillales</taxon>
        <taxon>Oceanospirillaceae</taxon>
        <taxon>Thalassolituus</taxon>
    </lineage>
</organism>
<sequence>MELPLQVVQDLAPDQSSLGAAKKLLNTAKWPMLGLASELNTIWGQCQGSGANPYLTMADVADHGYKCTCPSRKFPCKHVLALMWIFSESQTSFVEATPPEWVAEWLSRRRRSSSGAASTDEPKAVVVKDIASAGNDEPVLSAEELAKKEAQRQKRAESAMQATEQSIREGLGELELWIRDQQRTGLAGLLKDLRPRVRRIAARLVDAKASTLAARVDELPSLLAGLPMERQLARLVEELGMWVLLSRAWQSAPQDPDARRALLGAENREQLLHSQQMPVNGRWLCVGERIETRRDGLVSHATWLWPLDGQCASAAMLQDYSPASAGKREASLRVGTQIEGELVFYPSRMPERAILAQYRIVETEAVSWPSAVEQSPQQALFSLRRTLPWQRAVPLLLGGCCLMQDKDAGYWLKASEQLLPLANNDLPLLAHGEHLAAFISWDGAKAELLSVVSPQWGMIAC</sequence>
<protein>
    <submittedName>
        <fullName evidence="3">SWIM zinc finger domain-containing protein</fullName>
    </submittedName>
</protein>
<gene>
    <name evidence="3" type="ORF">NYR02_14065</name>
</gene>
<dbReference type="GO" id="GO:0008270">
    <property type="term" value="F:zinc ion binding"/>
    <property type="evidence" value="ECO:0007669"/>
    <property type="project" value="UniProtKB-KW"/>
</dbReference>
<evidence type="ECO:0000259" key="2">
    <source>
        <dbReference type="PROSITE" id="PS50966"/>
    </source>
</evidence>
<dbReference type="PROSITE" id="PS50966">
    <property type="entry name" value="ZF_SWIM"/>
    <property type="match status" value="1"/>
</dbReference>
<keyword evidence="1" id="KW-0862">Zinc</keyword>
<dbReference type="Proteomes" id="UP001147830">
    <property type="component" value="Unassembled WGS sequence"/>
</dbReference>
<comment type="caution">
    <text evidence="3">The sequence shown here is derived from an EMBL/GenBank/DDBJ whole genome shotgun (WGS) entry which is preliminary data.</text>
</comment>
<keyword evidence="1" id="KW-0479">Metal-binding</keyword>
<name>A0A9X2WH30_9GAMM</name>
<keyword evidence="4" id="KW-1185">Reference proteome</keyword>
<reference evidence="3" key="1">
    <citation type="journal article" date="2022" name="Front. Microbiol.">
        <title>Genome-based taxonomic rearrangement of Oceanobacter-related bacteria including the description of Thalassolituus hydrocarbonoclasticus sp. nov. and Thalassolituus pacificus sp. nov. and emended description of the genus Thalassolituus.</title>
        <authorList>
            <person name="Dong C."/>
            <person name="Wei L."/>
            <person name="Wang J."/>
            <person name="Lai Q."/>
            <person name="Huang Z."/>
            <person name="Shao Z."/>
        </authorList>
    </citation>
    <scope>NUCLEOTIDE SEQUENCE</scope>
    <source>
        <strain evidence="3">59MF3M-4</strain>
    </source>
</reference>
<accession>A0A9X2WH30</accession>
<keyword evidence="1" id="KW-0863">Zinc-finger</keyword>
<evidence type="ECO:0000313" key="4">
    <source>
        <dbReference type="Proteomes" id="UP001147830"/>
    </source>
</evidence>
<feature type="domain" description="SWIM-type" evidence="2">
    <location>
        <begin position="54"/>
        <end position="87"/>
    </location>
</feature>
<reference evidence="3" key="2">
    <citation type="submission" date="2022-08" db="EMBL/GenBank/DDBJ databases">
        <authorList>
            <person name="Dong C."/>
        </authorList>
    </citation>
    <scope>NUCLEOTIDE SEQUENCE</scope>
    <source>
        <strain evidence="3">59MF3M-4</strain>
    </source>
</reference>
<dbReference type="RefSeq" id="WP_260976986.1">
    <property type="nucleotide sequence ID" value="NZ_JAOANI010000022.1"/>
</dbReference>
<dbReference type="Pfam" id="PF04434">
    <property type="entry name" value="SWIM"/>
    <property type="match status" value="1"/>
</dbReference>
<dbReference type="EMBL" id="JAOANI010000022">
    <property type="protein sequence ID" value="MCT7360143.1"/>
    <property type="molecule type" value="Genomic_DNA"/>
</dbReference>